<evidence type="ECO:0000256" key="2">
    <source>
        <dbReference type="ARBA" id="ARBA00022963"/>
    </source>
</evidence>
<dbReference type="InterPro" id="IPR029058">
    <property type="entry name" value="AB_hydrolase_fold"/>
</dbReference>
<reference evidence="5" key="1">
    <citation type="journal article" date="2014" name="Int. J. Syst. Evol. Microbiol.">
        <title>Complete genome sequence of Corynebacterium casei LMG S-19264T (=DSM 44701T), isolated from a smear-ripened cheese.</title>
        <authorList>
            <consortium name="US DOE Joint Genome Institute (JGI-PGF)"/>
            <person name="Walter F."/>
            <person name="Albersmeier A."/>
            <person name="Kalinowski J."/>
            <person name="Ruckert C."/>
        </authorList>
    </citation>
    <scope>NUCLEOTIDE SEQUENCE</scope>
    <source>
        <strain evidence="5">JCM 4122</strain>
    </source>
</reference>
<dbReference type="GO" id="GO:0016042">
    <property type="term" value="P:lipid catabolic process"/>
    <property type="evidence" value="ECO:0007669"/>
    <property type="project" value="UniProtKB-KW"/>
</dbReference>
<protein>
    <recommendedName>
        <fullName evidence="7">Lipase</fullName>
    </recommendedName>
</protein>
<feature type="region of interest" description="Disordered" evidence="4">
    <location>
        <begin position="1"/>
        <end position="37"/>
    </location>
</feature>
<evidence type="ECO:0000256" key="4">
    <source>
        <dbReference type="SAM" id="MobiDB-lite"/>
    </source>
</evidence>
<evidence type="ECO:0008006" key="7">
    <source>
        <dbReference type="Google" id="ProtNLM"/>
    </source>
</evidence>
<dbReference type="Gene3D" id="3.40.50.1820">
    <property type="entry name" value="alpha/beta hydrolase"/>
    <property type="match status" value="1"/>
</dbReference>
<name>A0A919BYI5_STRFL</name>
<evidence type="ECO:0000256" key="3">
    <source>
        <dbReference type="ARBA" id="ARBA00023098"/>
    </source>
</evidence>
<gene>
    <name evidence="5" type="ORF">GCM10017667_72850</name>
</gene>
<dbReference type="RefSeq" id="WP_229915820.1">
    <property type="nucleotide sequence ID" value="NZ_BNBE01000004.1"/>
</dbReference>
<dbReference type="PANTHER" id="PTHR10272:SF0">
    <property type="entry name" value="PLATELET-ACTIVATING FACTOR ACETYLHYDROLASE"/>
    <property type="match status" value="1"/>
</dbReference>
<organism evidence="5 6">
    <name type="scientific">Streptomyces filamentosus</name>
    <name type="common">Streptomyces roseosporus</name>
    <dbReference type="NCBI Taxonomy" id="67294"/>
    <lineage>
        <taxon>Bacteria</taxon>
        <taxon>Bacillati</taxon>
        <taxon>Actinomycetota</taxon>
        <taxon>Actinomycetes</taxon>
        <taxon>Kitasatosporales</taxon>
        <taxon>Streptomycetaceae</taxon>
        <taxon>Streptomyces</taxon>
    </lineage>
</organism>
<keyword evidence="1" id="KW-0378">Hydrolase</keyword>
<proteinExistence type="predicted"/>
<reference evidence="5" key="2">
    <citation type="submission" date="2020-09" db="EMBL/GenBank/DDBJ databases">
        <authorList>
            <person name="Sun Q."/>
            <person name="Ohkuma M."/>
        </authorList>
    </citation>
    <scope>NUCLEOTIDE SEQUENCE</scope>
    <source>
        <strain evidence="5">JCM 4122</strain>
    </source>
</reference>
<comment type="caution">
    <text evidence="5">The sequence shown here is derived from an EMBL/GenBank/DDBJ whole genome shotgun (WGS) entry which is preliminary data.</text>
</comment>
<evidence type="ECO:0000313" key="5">
    <source>
        <dbReference type="EMBL" id="GHG26033.1"/>
    </source>
</evidence>
<accession>A0A919BYI5</accession>
<keyword evidence="2" id="KW-0442">Lipid degradation</keyword>
<dbReference type="GO" id="GO:0003847">
    <property type="term" value="F:1-alkyl-2-acetylglycerophosphocholine esterase activity"/>
    <property type="evidence" value="ECO:0007669"/>
    <property type="project" value="TreeGrafter"/>
</dbReference>
<dbReference type="AlphaFoldDB" id="A0A919BYI5"/>
<dbReference type="Proteomes" id="UP000632849">
    <property type="component" value="Unassembled WGS sequence"/>
</dbReference>
<evidence type="ECO:0000256" key="1">
    <source>
        <dbReference type="ARBA" id="ARBA00022801"/>
    </source>
</evidence>
<dbReference type="Pfam" id="PF03403">
    <property type="entry name" value="PAF-AH_p_II"/>
    <property type="match status" value="2"/>
</dbReference>
<evidence type="ECO:0000313" key="6">
    <source>
        <dbReference type="Proteomes" id="UP000632849"/>
    </source>
</evidence>
<dbReference type="PANTHER" id="PTHR10272">
    <property type="entry name" value="PLATELET-ACTIVATING FACTOR ACETYLHYDROLASE"/>
    <property type="match status" value="1"/>
</dbReference>
<sequence length="562" mass="58304">MVTFRRRGTGARAPALTPEARPRSSRDSPGPGRPSPRTVVLAVRSAVTAAGLIAHLFDLAGDGTARIVTHEPFDARDLTADPDTTVTWRPRAAAHDLPAGHRPMPVVDSEDPFYGDASATWTGPGIGSPSGATAFLEPPLGRGASTRGITPRGGCGARGRASSVTGMKRIVRAAAAAALACSLALSAGTAAGAAEAGAGVGAHGGGADRAAAPPLALPVPTGPHPVGSTVLPLVDRSRTDPWVPTADGRRLMVTLHYPAARAGGGTPAPYATREEARRVAEGLGLGGAVPADVLAATRTHSRTGVRPAPGRRPLVLLSPGFSVSRWTLTHLAEDLASRGYVVASVDHAYESYGITLPGGETLPCVACAALDEEGVPGGVVTATRAADMRFVLDRLTGPRPAWRHAGVIDARRIGMAGHSMGGASATATMAADRRVDAGVNMDGAFWEDLPAEGLRGRPFLLLGTDETHRPGGPDATWDRMWPRLDGWRRWLTVTGSTHGTFSDFPLIERHFGLPGPDLAADRAVALTRTYVAAFFDRHLRGASGGLFGGPSPDHPEVRFQNP</sequence>
<keyword evidence="3" id="KW-0443">Lipid metabolism</keyword>
<keyword evidence="6" id="KW-1185">Reference proteome</keyword>
<dbReference type="SUPFAM" id="SSF53474">
    <property type="entry name" value="alpha/beta-Hydrolases"/>
    <property type="match status" value="1"/>
</dbReference>
<dbReference type="EMBL" id="BNBE01000004">
    <property type="protein sequence ID" value="GHG26033.1"/>
    <property type="molecule type" value="Genomic_DNA"/>
</dbReference>